<organism evidence="7 8">
    <name type="scientific">Carex littledalei</name>
    <dbReference type="NCBI Taxonomy" id="544730"/>
    <lineage>
        <taxon>Eukaryota</taxon>
        <taxon>Viridiplantae</taxon>
        <taxon>Streptophyta</taxon>
        <taxon>Embryophyta</taxon>
        <taxon>Tracheophyta</taxon>
        <taxon>Spermatophyta</taxon>
        <taxon>Magnoliopsida</taxon>
        <taxon>Liliopsida</taxon>
        <taxon>Poales</taxon>
        <taxon>Cyperaceae</taxon>
        <taxon>Cyperoideae</taxon>
        <taxon>Cariceae</taxon>
        <taxon>Carex</taxon>
        <taxon>Carex subgen. Euthyceras</taxon>
    </lineage>
</organism>
<dbReference type="EMBL" id="SWLB01000008">
    <property type="protein sequence ID" value="KAF3335141.1"/>
    <property type="molecule type" value="Genomic_DNA"/>
</dbReference>
<dbReference type="PANTHER" id="PTHR43381:SF20">
    <property type="entry name" value="TRANSLATION INITIATION FACTOR IF-2, MITOCHONDRIAL"/>
    <property type="match status" value="1"/>
</dbReference>
<dbReference type="SUPFAM" id="SSF52540">
    <property type="entry name" value="P-loop containing nucleoside triphosphate hydrolases"/>
    <property type="match status" value="1"/>
</dbReference>
<dbReference type="GO" id="GO:0005737">
    <property type="term" value="C:cytoplasm"/>
    <property type="evidence" value="ECO:0007669"/>
    <property type="project" value="TreeGrafter"/>
</dbReference>
<dbReference type="InterPro" id="IPR005225">
    <property type="entry name" value="Small_GTP-bd"/>
</dbReference>
<evidence type="ECO:0000256" key="4">
    <source>
        <dbReference type="ARBA" id="ARBA00022917"/>
    </source>
</evidence>
<dbReference type="Pfam" id="PF00009">
    <property type="entry name" value="GTP_EFTU"/>
    <property type="match status" value="1"/>
</dbReference>
<dbReference type="PANTHER" id="PTHR43381">
    <property type="entry name" value="TRANSLATION INITIATION FACTOR IF-2-RELATED"/>
    <property type="match status" value="1"/>
</dbReference>
<evidence type="ECO:0000313" key="8">
    <source>
        <dbReference type="Proteomes" id="UP000623129"/>
    </source>
</evidence>
<gene>
    <name evidence="7" type="ORF">FCM35_KLT19648</name>
</gene>
<evidence type="ECO:0000256" key="2">
    <source>
        <dbReference type="ARBA" id="ARBA00022540"/>
    </source>
</evidence>
<keyword evidence="3" id="KW-0547">Nucleotide-binding</keyword>
<comment type="similarity">
    <text evidence="1">Belongs to the TRAFAC class translation factor GTPase superfamily. Classic translation factor GTPase family. IF-2 subfamily.</text>
</comment>
<evidence type="ECO:0000256" key="1">
    <source>
        <dbReference type="ARBA" id="ARBA00007733"/>
    </source>
</evidence>
<keyword evidence="5" id="KW-0342">GTP-binding</keyword>
<dbReference type="Gene3D" id="3.40.50.300">
    <property type="entry name" value="P-loop containing nucleotide triphosphate hydrolases"/>
    <property type="match status" value="1"/>
</dbReference>
<keyword evidence="4" id="KW-0648">Protein biosynthesis</keyword>
<protein>
    <submittedName>
        <fullName evidence="7">Translation initiation factor 2</fullName>
    </submittedName>
</protein>
<keyword evidence="2 7" id="KW-0396">Initiation factor</keyword>
<dbReference type="InterPro" id="IPR015760">
    <property type="entry name" value="TIF_IF2"/>
</dbReference>
<dbReference type="Proteomes" id="UP000623129">
    <property type="component" value="Unassembled WGS sequence"/>
</dbReference>
<dbReference type="NCBIfam" id="TIGR00231">
    <property type="entry name" value="small_GTP"/>
    <property type="match status" value="1"/>
</dbReference>
<accession>A0A833VDQ8</accession>
<evidence type="ECO:0000313" key="7">
    <source>
        <dbReference type="EMBL" id="KAF3335141.1"/>
    </source>
</evidence>
<keyword evidence="8" id="KW-1185">Reference proteome</keyword>
<dbReference type="InterPro" id="IPR027417">
    <property type="entry name" value="P-loop_NTPase"/>
</dbReference>
<dbReference type="CDD" id="cd01887">
    <property type="entry name" value="IF2_eIF5B"/>
    <property type="match status" value="1"/>
</dbReference>
<feature type="domain" description="Tr-type G" evidence="6">
    <location>
        <begin position="1"/>
        <end position="151"/>
    </location>
</feature>
<name>A0A833VDQ8_9POAL</name>
<evidence type="ECO:0000256" key="3">
    <source>
        <dbReference type="ARBA" id="ARBA00022741"/>
    </source>
</evidence>
<proteinExistence type="inferred from homology"/>
<reference evidence="7" key="1">
    <citation type="submission" date="2020-01" db="EMBL/GenBank/DDBJ databases">
        <title>Genome sequence of Kobresia littledalei, the first chromosome-level genome in the family Cyperaceae.</title>
        <authorList>
            <person name="Qu G."/>
        </authorList>
    </citation>
    <scope>NUCLEOTIDE SEQUENCE</scope>
    <source>
        <strain evidence="7">C.B.Clarke</strain>
        <tissue evidence="7">Leaf</tissue>
    </source>
</reference>
<comment type="caution">
    <text evidence="7">The sequence shown here is derived from an EMBL/GenBank/DDBJ whole genome shotgun (WGS) entry which is preliminary data.</text>
</comment>
<dbReference type="GO" id="GO:0003743">
    <property type="term" value="F:translation initiation factor activity"/>
    <property type="evidence" value="ECO:0007669"/>
    <property type="project" value="UniProtKB-KW"/>
</dbReference>
<dbReference type="OrthoDB" id="361630at2759"/>
<dbReference type="FunFam" id="3.40.50.300:FF:000019">
    <property type="entry name" value="Translation initiation factor IF-2"/>
    <property type="match status" value="1"/>
</dbReference>
<dbReference type="PROSITE" id="PS51722">
    <property type="entry name" value="G_TR_2"/>
    <property type="match status" value="1"/>
</dbReference>
<dbReference type="InterPro" id="IPR000795">
    <property type="entry name" value="T_Tr_GTP-bd_dom"/>
</dbReference>
<dbReference type="AlphaFoldDB" id="A0A833VDQ8"/>
<evidence type="ECO:0000259" key="6">
    <source>
        <dbReference type="PROSITE" id="PS51722"/>
    </source>
</evidence>
<sequence length="155" mass="16220">MRKTTVAAKESGGITQHLGAFVVSMPSGASITFLDTPGHAAFTAMRACSAAVTDIVTLVVAADDGIMPQTLEAMSHAKETNTPVVVAINECDKPGADPERVRIQLGSEGLPLEDLGGDVQVVEISALTGTGLDKLEEALLLQAELMDLIPHKRML</sequence>
<dbReference type="GO" id="GO:0003924">
    <property type="term" value="F:GTPase activity"/>
    <property type="evidence" value="ECO:0007669"/>
    <property type="project" value="InterPro"/>
</dbReference>
<evidence type="ECO:0000256" key="5">
    <source>
        <dbReference type="ARBA" id="ARBA00023134"/>
    </source>
</evidence>
<dbReference type="GO" id="GO:0005525">
    <property type="term" value="F:GTP binding"/>
    <property type="evidence" value="ECO:0007669"/>
    <property type="project" value="UniProtKB-KW"/>
</dbReference>